<organism evidence="1 2">
    <name type="scientific">Flavobacterium shii</name>
    <dbReference type="NCBI Taxonomy" id="2987687"/>
    <lineage>
        <taxon>Bacteria</taxon>
        <taxon>Pseudomonadati</taxon>
        <taxon>Bacteroidota</taxon>
        <taxon>Flavobacteriia</taxon>
        <taxon>Flavobacteriales</taxon>
        <taxon>Flavobacteriaceae</taxon>
        <taxon>Flavobacterium</taxon>
    </lineage>
</organism>
<accession>A0A9X2YVW1</accession>
<proteinExistence type="predicted"/>
<name>A0A9X2YVW1_9FLAO</name>
<evidence type="ECO:0000313" key="2">
    <source>
        <dbReference type="Proteomes" id="UP001151079"/>
    </source>
</evidence>
<dbReference type="RefSeq" id="WP_264207144.1">
    <property type="nucleotide sequence ID" value="NZ_JAOZEW010000016.1"/>
</dbReference>
<evidence type="ECO:0000313" key="1">
    <source>
        <dbReference type="EMBL" id="MCV9929043.1"/>
    </source>
</evidence>
<dbReference type="Proteomes" id="UP001151079">
    <property type="component" value="Unassembled WGS sequence"/>
</dbReference>
<comment type="caution">
    <text evidence="1">The sequence shown here is derived from an EMBL/GenBank/DDBJ whole genome shotgun (WGS) entry which is preliminary data.</text>
</comment>
<protein>
    <submittedName>
        <fullName evidence="1">Uncharacterized protein</fullName>
    </submittedName>
</protein>
<keyword evidence="2" id="KW-1185">Reference proteome</keyword>
<reference evidence="1" key="1">
    <citation type="submission" date="2022-10" db="EMBL/GenBank/DDBJ databases">
        <title>Two novel species of Flavobacterium.</title>
        <authorList>
            <person name="Liu Q."/>
            <person name="Xin Y.-H."/>
        </authorList>
    </citation>
    <scope>NUCLEOTIDE SEQUENCE</scope>
    <source>
        <strain evidence="1">LS1R49</strain>
    </source>
</reference>
<dbReference type="EMBL" id="JAOZEW010000016">
    <property type="protein sequence ID" value="MCV9929043.1"/>
    <property type="molecule type" value="Genomic_DNA"/>
</dbReference>
<gene>
    <name evidence="1" type="ORF">OIU83_15365</name>
</gene>
<sequence length="274" mass="30696">MSAAIPDPRILKFIKDENGNVLLMKLDNTLITSFNPAQNLLRIPEASNKFKIHSNATFGENPLILDYTQVNCEQCEPAIDAAGFNDFLFELAKKFFFSDGKGNGGSGAASGTCSLYGIVRPTFVYSKSFITKNSKFVRMSRVENDNAYFTFQYGGYLEDSLEPYFKPYFGGSDIIPDTENQLNTSSLLSLDDMFFRFFISTRHLEFDVYFIVNPDSNTFTFLNADPSFVVSLADYQPNATSDTLSVRSLIDGDGASINLYVRWKNVPELEAMPV</sequence>
<dbReference type="AlphaFoldDB" id="A0A9X2YVW1"/>